<gene>
    <name evidence="2" type="ORF">BSQ33_20125</name>
</gene>
<evidence type="ECO:0000313" key="2">
    <source>
        <dbReference type="EMBL" id="ASA58012.1"/>
    </source>
</evidence>
<reference evidence="2 3" key="1">
    <citation type="submission" date="2016-12" db="EMBL/GenBank/DDBJ databases">
        <authorList>
            <person name="Song W.-J."/>
            <person name="Kurnit D.M."/>
        </authorList>
    </citation>
    <scope>NUCLEOTIDE SEQUENCE [LARGE SCALE GENOMIC DNA]</scope>
    <source>
        <strain evidence="2 3">ATCC 43942</strain>
    </source>
</reference>
<accession>A0A1Z2SLG8</accession>
<proteinExistence type="predicted"/>
<dbReference type="AlphaFoldDB" id="A0A1Z2SLG8"/>
<protein>
    <submittedName>
        <fullName evidence="2">Uncharacterized protein</fullName>
    </submittedName>
</protein>
<sequence length="439" mass="50280">MSYQTDERLKSYLDTNQLHREQMCRAVLATDKRFSDVRPRHPRGGQDGGRDIQAVYRDEQTAFGAVGFVNQGNDSDEQKKTIKKKFSDDLESAISADKNLTAFIFFTNINLTIGEKDSLIEKAKKKGVIFCDILDRERIRITLDSPDGFSIRFQYLNITLSEEEQASFFSRWGDDIQSVISSGFQKVEGTLNRVLFLQESNDPITSLTVSLELDKKYSADEIGHFRAFCYLTLKEPKHKILSVLFGASDKSNRMRADKETDFTEQCSGIKYGIGSGQWEQHIDFDETEVTSEETDDEKDEKWSAVGSGSSIGREEVEFLPISYSKSSFIRFFPVISLRDLDDAMFLPFLNKTLAEKVKSIHIYSNGYKLQEIKSDDLCIDSTSIEPNFPVEFSKDELEDQWVRIRPQGASTHNMRFFENTPKRLFTPGQVENSLEDRTR</sequence>
<dbReference type="KEGG" id="vga:BSQ33_20125"/>
<evidence type="ECO:0000313" key="3">
    <source>
        <dbReference type="Proteomes" id="UP000196708"/>
    </source>
</evidence>
<dbReference type="RefSeq" id="WP_088135098.1">
    <property type="nucleotide sequence ID" value="NZ_CP018836.1"/>
</dbReference>
<dbReference type="OrthoDB" id="8441772at2"/>
<evidence type="ECO:0000256" key="1">
    <source>
        <dbReference type="SAM" id="MobiDB-lite"/>
    </source>
</evidence>
<feature type="compositionally biased region" description="Acidic residues" evidence="1">
    <location>
        <begin position="287"/>
        <end position="298"/>
    </location>
</feature>
<dbReference type="Proteomes" id="UP000196708">
    <property type="component" value="Chromosome 2"/>
</dbReference>
<dbReference type="EMBL" id="CP018836">
    <property type="protein sequence ID" value="ASA58012.1"/>
    <property type="molecule type" value="Genomic_DNA"/>
</dbReference>
<name>A0A1Z2SLG8_VIBGA</name>
<organism evidence="2 3">
    <name type="scientific">Vibrio gazogenes</name>
    <dbReference type="NCBI Taxonomy" id="687"/>
    <lineage>
        <taxon>Bacteria</taxon>
        <taxon>Pseudomonadati</taxon>
        <taxon>Pseudomonadota</taxon>
        <taxon>Gammaproteobacteria</taxon>
        <taxon>Vibrionales</taxon>
        <taxon>Vibrionaceae</taxon>
        <taxon>Vibrio</taxon>
    </lineage>
</organism>
<feature type="region of interest" description="Disordered" evidence="1">
    <location>
        <begin position="287"/>
        <end position="306"/>
    </location>
</feature>